<name>A0A1H9K5J3_9PSEU</name>
<protein>
    <recommendedName>
        <fullName evidence="2">Anti-sigma factor antagonist</fullName>
    </recommendedName>
</protein>
<evidence type="ECO:0000313" key="5">
    <source>
        <dbReference type="EMBL" id="SEQ94389.1"/>
    </source>
</evidence>
<dbReference type="AlphaFoldDB" id="A0A1H9K5J3"/>
<organism evidence="5 6">
    <name type="scientific">Actinokineospora terrae</name>
    <dbReference type="NCBI Taxonomy" id="155974"/>
    <lineage>
        <taxon>Bacteria</taxon>
        <taxon>Bacillati</taxon>
        <taxon>Actinomycetota</taxon>
        <taxon>Actinomycetes</taxon>
        <taxon>Pseudonocardiales</taxon>
        <taxon>Pseudonocardiaceae</taxon>
        <taxon>Actinokineospora</taxon>
    </lineage>
</organism>
<dbReference type="PANTHER" id="PTHR33495">
    <property type="entry name" value="ANTI-SIGMA FACTOR ANTAGONIST TM_1081-RELATED-RELATED"/>
    <property type="match status" value="1"/>
</dbReference>
<comment type="similarity">
    <text evidence="1 2">Belongs to the anti-sigma-factor antagonist family.</text>
</comment>
<dbReference type="PANTHER" id="PTHR33495:SF13">
    <property type="entry name" value="ANTI-SIGMA-F FACTOR ANTAGONIST RSFB"/>
    <property type="match status" value="1"/>
</dbReference>
<feature type="region of interest" description="Disordered" evidence="3">
    <location>
        <begin position="21"/>
        <end position="41"/>
    </location>
</feature>
<proteinExistence type="inferred from homology"/>
<dbReference type="Pfam" id="PF01740">
    <property type="entry name" value="STAS"/>
    <property type="match status" value="1"/>
</dbReference>
<accession>A0A1H9K5J3</accession>
<evidence type="ECO:0000256" key="2">
    <source>
        <dbReference type="RuleBase" id="RU003749"/>
    </source>
</evidence>
<dbReference type="EMBL" id="FOGI01000001">
    <property type="protein sequence ID" value="SEQ94389.1"/>
    <property type="molecule type" value="Genomic_DNA"/>
</dbReference>
<evidence type="ECO:0000313" key="6">
    <source>
        <dbReference type="Proteomes" id="UP000199051"/>
    </source>
</evidence>
<evidence type="ECO:0000256" key="3">
    <source>
        <dbReference type="SAM" id="MobiDB-lite"/>
    </source>
</evidence>
<dbReference type="PROSITE" id="PS50801">
    <property type="entry name" value="STAS"/>
    <property type="match status" value="1"/>
</dbReference>
<dbReference type="InterPro" id="IPR002645">
    <property type="entry name" value="STAS_dom"/>
</dbReference>
<sequence length="154" mass="15784">MTATWYDRRVGFALPPAGRSWDNASMPASTPAPDPAPGAASPQLLEVTVDEHPEGAVVVRAGGEIDLLTAPRFADAMVTAIDGGAALVVVDLDQVTFFGSAAVANLARAAERADTAGTVFRLVVGESMATRVLEISGLADLLDLRPTVADALAG</sequence>
<dbReference type="InterPro" id="IPR003658">
    <property type="entry name" value="Anti-sigma_ant"/>
</dbReference>
<dbReference type="Gene3D" id="3.30.750.24">
    <property type="entry name" value="STAS domain"/>
    <property type="match status" value="1"/>
</dbReference>
<dbReference type="CDD" id="cd07043">
    <property type="entry name" value="STAS_anti-anti-sigma_factors"/>
    <property type="match status" value="1"/>
</dbReference>
<gene>
    <name evidence="5" type="ORF">SAMN04487818_10137</name>
</gene>
<dbReference type="STRING" id="155974.SAMN04487818_10137"/>
<feature type="domain" description="STAS" evidence="4">
    <location>
        <begin position="54"/>
        <end position="154"/>
    </location>
</feature>
<keyword evidence="6" id="KW-1185">Reference proteome</keyword>
<dbReference type="Proteomes" id="UP000199051">
    <property type="component" value="Unassembled WGS sequence"/>
</dbReference>
<dbReference type="NCBIfam" id="TIGR00377">
    <property type="entry name" value="ant_ant_sig"/>
    <property type="match status" value="1"/>
</dbReference>
<evidence type="ECO:0000259" key="4">
    <source>
        <dbReference type="PROSITE" id="PS50801"/>
    </source>
</evidence>
<dbReference type="SUPFAM" id="SSF52091">
    <property type="entry name" value="SpoIIaa-like"/>
    <property type="match status" value="1"/>
</dbReference>
<evidence type="ECO:0000256" key="1">
    <source>
        <dbReference type="ARBA" id="ARBA00009013"/>
    </source>
</evidence>
<reference evidence="6" key="1">
    <citation type="submission" date="2016-10" db="EMBL/GenBank/DDBJ databases">
        <authorList>
            <person name="Varghese N."/>
            <person name="Submissions S."/>
        </authorList>
    </citation>
    <scope>NUCLEOTIDE SEQUENCE [LARGE SCALE GENOMIC DNA]</scope>
    <source>
        <strain evidence="6">DSM 44260</strain>
    </source>
</reference>
<dbReference type="InterPro" id="IPR036513">
    <property type="entry name" value="STAS_dom_sf"/>
</dbReference>
<dbReference type="GO" id="GO:0043856">
    <property type="term" value="F:anti-sigma factor antagonist activity"/>
    <property type="evidence" value="ECO:0007669"/>
    <property type="project" value="InterPro"/>
</dbReference>